<dbReference type="Proteomes" id="UP000253940">
    <property type="component" value="Chromosome"/>
</dbReference>
<dbReference type="EMBL" id="CP031222">
    <property type="protein sequence ID" value="AXI01433.1"/>
    <property type="molecule type" value="Genomic_DNA"/>
</dbReference>
<protein>
    <recommendedName>
        <fullName evidence="5">Lysozyme</fullName>
    </recommendedName>
</protein>
<evidence type="ECO:0000313" key="2">
    <source>
        <dbReference type="EMBL" id="AXI01433.1"/>
    </source>
</evidence>
<organism evidence="2 4">
    <name type="scientific">Aquirhabdus parva</name>
    <dbReference type="NCBI Taxonomy" id="2283318"/>
    <lineage>
        <taxon>Bacteria</taxon>
        <taxon>Pseudomonadati</taxon>
        <taxon>Pseudomonadota</taxon>
        <taxon>Gammaproteobacteria</taxon>
        <taxon>Moraxellales</taxon>
        <taxon>Moraxellaceae</taxon>
        <taxon>Aquirhabdus</taxon>
    </lineage>
</organism>
<proteinExistence type="predicted"/>
<dbReference type="AlphaFoldDB" id="A0A345P2C4"/>
<evidence type="ECO:0008006" key="5">
    <source>
        <dbReference type="Google" id="ProtNLM"/>
    </source>
</evidence>
<evidence type="ECO:0000313" key="3">
    <source>
        <dbReference type="EMBL" id="AXI04379.1"/>
    </source>
</evidence>
<dbReference type="CDD" id="cd00736">
    <property type="entry name" value="lambda_lys-like"/>
    <property type="match status" value="1"/>
</dbReference>
<dbReference type="KEGG" id="mbah:HYN46_00060"/>
<dbReference type="KEGG" id="mbah:HYN46_16975"/>
<dbReference type="Gene3D" id="1.10.530.10">
    <property type="match status" value="1"/>
</dbReference>
<gene>
    <name evidence="2" type="ORF">HYN46_00060</name>
    <name evidence="3" type="ORF">HYN46_16975</name>
</gene>
<reference evidence="2 4" key="1">
    <citation type="submission" date="2018-07" db="EMBL/GenBank/DDBJ databases">
        <title>Genome sequencing of Moraxellaceae gen. HYN0046.</title>
        <authorList>
            <person name="Kim M."/>
            <person name="Yi H."/>
        </authorList>
    </citation>
    <scope>NUCLEOTIDE SEQUENCE [LARGE SCALE GENOMIC DNA]</scope>
    <source>
        <strain evidence="2 4">HYN0046</strain>
    </source>
</reference>
<accession>A0A345P2C4</accession>
<evidence type="ECO:0000313" key="4">
    <source>
        <dbReference type="Proteomes" id="UP000253940"/>
    </source>
</evidence>
<sequence length="1056" mass="111814">MLDLISSTEGTSTNGYLTGFGGKLLPSLDDHPRTTTPFTQTDGTKSATSAAGRYQFLTRTWDGLAKQYGFSDFSPRNQDLGAVALLSQAGALPDVLNGNFTSAINKSGKIWASLPSSNYQQPKKGWDSVSKQLGSSYDPLEEILSSGKPQAKPTNAKVGQPAPSTNKSNDYDPLEEILSGNTSSVTPPSFNMSRAQIAQKLGYDINDPRVDEMVKATELRKQGKSTAGVFSPQSDMKGSIGEGAIIGATGLGSGIIQSAYKVGDLIAKGINSVAGTHLKDNEYDDFTKSRQQVINDYDAARYRNGRSGFDAARMGGEIVGTAPIAALSRGYQGARIISQAGGRVAAQNAAVGAAMGGTQFAGNADERLNNTAAGALGGALGGIVADKVIVPIATKSASYVANKVLGSTDNTIAAATNHLTNALDSQGVKLSELPENVQSVLVNDTVQALKSGNDIIPEAAARKAALLESNIQGTTGQIQSTVNPAAYSIEQNAAHQPGGAALADKFTNDSRAITGNLEKLKTDIGGNAATPSSAGDTAQATLRNVHERNYLDPLNNAQAAVDSFAARGTMGPNDVSQTIGQTLDDHLAQRQAQIAQSYSEAHALPGAKYPIDSTVLVNNIKSDLGHTYNDLPSKIKTSIENYSSGMNIGDANNLIARLNAEFSDSANGNVKNALDRVRGHVDKAIEDAATKPIGGLQPRLPPPEVAQAKYAFESARASAKKLFDEFDQIPALKDMSNGEPADTIFEKHILNGKIPQIKATINKLNTIDPSLVQQIQGTAMRHIQNSASSASQLESALGNIGDARMEAIFGRDGAELAHKMLQSTKSWEQSIKGLATNDATKVAMNDIDGRVFFQKHILNGDPKRLIETIKTLKAENPQALNDVRRQVVDYFLDVGTSHNGAITISRLLNKVDDIGQERLNLIFEPAQLKELNKIIKVAKILKLEPEGATVNRSHTSNLMSAQVVVGSLKALLSMIPKAGPVLAKITENGALKYKNMRLGQNALKGSITSEVKLGSPAYLRLSGAQKEALQRFGEVVDKSGNIIRLALSQGAIDSQQ</sequence>
<dbReference type="OrthoDB" id="8660079at2"/>
<name>A0A345P2C4_9GAMM</name>
<dbReference type="InterPro" id="IPR023346">
    <property type="entry name" value="Lysozyme-like_dom_sf"/>
</dbReference>
<feature type="region of interest" description="Disordered" evidence="1">
    <location>
        <begin position="143"/>
        <end position="170"/>
    </location>
</feature>
<dbReference type="EMBL" id="CP031222">
    <property type="protein sequence ID" value="AXI04379.1"/>
    <property type="molecule type" value="Genomic_DNA"/>
</dbReference>
<dbReference type="SUPFAM" id="SSF53955">
    <property type="entry name" value="Lysozyme-like"/>
    <property type="match status" value="1"/>
</dbReference>
<keyword evidence="4" id="KW-1185">Reference proteome</keyword>
<evidence type="ECO:0000256" key="1">
    <source>
        <dbReference type="SAM" id="MobiDB-lite"/>
    </source>
</evidence>